<dbReference type="EMBL" id="JAAGOA010000014">
    <property type="protein sequence ID" value="NEE02290.1"/>
    <property type="molecule type" value="Genomic_DNA"/>
</dbReference>
<gene>
    <name evidence="3" type="ORF">G1H10_19130</name>
</gene>
<evidence type="ECO:0000256" key="2">
    <source>
        <dbReference type="SAM" id="SignalP"/>
    </source>
</evidence>
<evidence type="ECO:0000313" key="3">
    <source>
        <dbReference type="EMBL" id="NEE02290.1"/>
    </source>
</evidence>
<keyword evidence="2" id="KW-0732">Signal</keyword>
<organism evidence="3 4">
    <name type="scientific">Phytoactinopolyspora halotolerans</name>
    <dbReference type="NCBI Taxonomy" id="1981512"/>
    <lineage>
        <taxon>Bacteria</taxon>
        <taxon>Bacillati</taxon>
        <taxon>Actinomycetota</taxon>
        <taxon>Actinomycetes</taxon>
        <taxon>Jiangellales</taxon>
        <taxon>Jiangellaceae</taxon>
        <taxon>Phytoactinopolyspora</taxon>
    </lineage>
</organism>
<dbReference type="Proteomes" id="UP000475214">
    <property type="component" value="Unassembled WGS sequence"/>
</dbReference>
<comment type="caution">
    <text evidence="3">The sequence shown here is derived from an EMBL/GenBank/DDBJ whole genome shotgun (WGS) entry which is preliminary data.</text>
</comment>
<evidence type="ECO:0000256" key="1">
    <source>
        <dbReference type="SAM" id="MobiDB-lite"/>
    </source>
</evidence>
<accession>A0A6L9SE09</accession>
<evidence type="ECO:0000313" key="4">
    <source>
        <dbReference type="Proteomes" id="UP000475214"/>
    </source>
</evidence>
<proteinExistence type="predicted"/>
<sequence>MPVWVRGTMQGKTRGALAAVVVALVAASSVAAANAGQPNAGRTPADAGISRGDG</sequence>
<dbReference type="AlphaFoldDB" id="A0A6L9SE09"/>
<dbReference type="RefSeq" id="WP_163740725.1">
    <property type="nucleotide sequence ID" value="NZ_JAAGOA010000014.1"/>
</dbReference>
<protein>
    <submittedName>
        <fullName evidence="3">Uncharacterized protein</fullName>
    </submittedName>
</protein>
<reference evidence="3 4" key="1">
    <citation type="submission" date="2020-02" db="EMBL/GenBank/DDBJ databases">
        <authorList>
            <person name="Li X.-J."/>
            <person name="Han X.-M."/>
        </authorList>
    </citation>
    <scope>NUCLEOTIDE SEQUENCE [LARGE SCALE GENOMIC DNA]</scope>
    <source>
        <strain evidence="3 4">CCTCC AB 2017055</strain>
    </source>
</reference>
<feature type="chain" id="PRO_5026752420" evidence="2">
    <location>
        <begin position="33"/>
        <end position="54"/>
    </location>
</feature>
<feature type="signal peptide" evidence="2">
    <location>
        <begin position="1"/>
        <end position="32"/>
    </location>
</feature>
<name>A0A6L9SE09_9ACTN</name>
<feature type="region of interest" description="Disordered" evidence="1">
    <location>
        <begin position="33"/>
        <end position="54"/>
    </location>
</feature>
<keyword evidence="4" id="KW-1185">Reference proteome</keyword>